<keyword evidence="2" id="KW-1185">Reference proteome</keyword>
<gene>
    <name evidence="1" type="ORF">PHLCEN_2v6611</name>
</gene>
<proteinExistence type="predicted"/>
<dbReference type="AlphaFoldDB" id="A0A2R6NYQ3"/>
<dbReference type="Proteomes" id="UP000186601">
    <property type="component" value="Unassembled WGS sequence"/>
</dbReference>
<comment type="caution">
    <text evidence="1">The sequence shown here is derived from an EMBL/GenBank/DDBJ whole genome shotgun (WGS) entry which is preliminary data.</text>
</comment>
<evidence type="ECO:0000313" key="1">
    <source>
        <dbReference type="EMBL" id="PSR80695.1"/>
    </source>
</evidence>
<protein>
    <submittedName>
        <fullName evidence="1">Uncharacterized protein</fullName>
    </submittedName>
</protein>
<name>A0A2R6NYQ3_9APHY</name>
<sequence>MPRTWAGDESGWIMELSRLFRAKGRTAEAHTPHHEDQTWNLGVIQKAKEPCDGERGENHGFWDRREEGRRWSFPFVIAEKASEDNRECTQCQHGGQP</sequence>
<dbReference type="EMBL" id="MLYV02000643">
    <property type="protein sequence ID" value="PSR80695.1"/>
    <property type="molecule type" value="Genomic_DNA"/>
</dbReference>
<reference evidence="1 2" key="1">
    <citation type="submission" date="2018-02" db="EMBL/GenBank/DDBJ databases">
        <title>Genome sequence of the basidiomycete white-rot fungus Phlebia centrifuga.</title>
        <authorList>
            <person name="Granchi Z."/>
            <person name="Peng M."/>
            <person name="de Vries R.P."/>
            <person name="Hilden K."/>
            <person name="Makela M.R."/>
            <person name="Grigoriev I."/>
            <person name="Riley R."/>
        </authorList>
    </citation>
    <scope>NUCLEOTIDE SEQUENCE [LARGE SCALE GENOMIC DNA]</scope>
    <source>
        <strain evidence="1 2">FBCC195</strain>
    </source>
</reference>
<evidence type="ECO:0000313" key="2">
    <source>
        <dbReference type="Proteomes" id="UP000186601"/>
    </source>
</evidence>
<organism evidence="1 2">
    <name type="scientific">Hermanssonia centrifuga</name>
    <dbReference type="NCBI Taxonomy" id="98765"/>
    <lineage>
        <taxon>Eukaryota</taxon>
        <taxon>Fungi</taxon>
        <taxon>Dikarya</taxon>
        <taxon>Basidiomycota</taxon>
        <taxon>Agaricomycotina</taxon>
        <taxon>Agaricomycetes</taxon>
        <taxon>Polyporales</taxon>
        <taxon>Meruliaceae</taxon>
        <taxon>Hermanssonia</taxon>
    </lineage>
</organism>
<accession>A0A2R6NYQ3</accession>